<dbReference type="Proteomes" id="UP000485367">
    <property type="component" value="Unassembled WGS sequence"/>
</dbReference>
<dbReference type="AlphaFoldDB" id="A0A1V5SBI4"/>
<accession>A0A1V5SBI4</accession>
<name>A0A1V5SBI4_9BACT</name>
<evidence type="ECO:0000313" key="1">
    <source>
        <dbReference type="EMBL" id="OQA51857.1"/>
    </source>
</evidence>
<organism evidence="1">
    <name type="scientific">candidate division WS2 bacterium ADurb.Bin280</name>
    <dbReference type="NCBI Taxonomy" id="1852829"/>
    <lineage>
        <taxon>Bacteria</taxon>
        <taxon>candidate division WS2</taxon>
    </lineage>
</organism>
<sequence>MREILLEEAMRRVRRVLEVGHTGANPVEGNPEKAQFIAPTGGFATFRIVADPLGLRSIGRG</sequence>
<proteinExistence type="predicted"/>
<gene>
    <name evidence="1" type="ORF">BWY43_00787</name>
</gene>
<comment type="caution">
    <text evidence="1">The sequence shown here is derived from an EMBL/GenBank/DDBJ whole genome shotgun (WGS) entry which is preliminary data.</text>
</comment>
<dbReference type="EMBL" id="MWBO01000060">
    <property type="protein sequence ID" value="OQA51857.1"/>
    <property type="molecule type" value="Genomic_DNA"/>
</dbReference>
<reference evidence="1" key="1">
    <citation type="submission" date="2017-02" db="EMBL/GenBank/DDBJ databases">
        <title>Delving into the versatile metabolic prowess of the omnipresent phylum Bacteroidetes.</title>
        <authorList>
            <person name="Nobu M.K."/>
            <person name="Mei R."/>
            <person name="Narihiro T."/>
            <person name="Kuroda K."/>
            <person name="Liu W.-T."/>
        </authorList>
    </citation>
    <scope>NUCLEOTIDE SEQUENCE</scope>
    <source>
        <strain evidence="1">ADurb.Bin280</strain>
    </source>
</reference>
<protein>
    <submittedName>
        <fullName evidence="1">Uncharacterized protein</fullName>
    </submittedName>
</protein>